<dbReference type="Proteomes" id="UP001519654">
    <property type="component" value="Unassembled WGS sequence"/>
</dbReference>
<dbReference type="PANTHER" id="PTHR43744:SF8">
    <property type="entry name" value="SN-GLYCEROL-3-PHOSPHATE TRANSPORT SYSTEM PERMEASE PROTEIN UGPE"/>
    <property type="match status" value="1"/>
</dbReference>
<feature type="transmembrane region" description="Helical" evidence="7">
    <location>
        <begin position="147"/>
        <end position="170"/>
    </location>
</feature>
<dbReference type="SUPFAM" id="SSF161098">
    <property type="entry name" value="MetI-like"/>
    <property type="match status" value="1"/>
</dbReference>
<dbReference type="PROSITE" id="PS50928">
    <property type="entry name" value="ABC_TM1"/>
    <property type="match status" value="1"/>
</dbReference>
<proteinExistence type="inferred from homology"/>
<keyword evidence="10" id="KW-1185">Reference proteome</keyword>
<keyword evidence="2 7" id="KW-0813">Transport</keyword>
<dbReference type="RefSeq" id="WP_215791563.1">
    <property type="nucleotide sequence ID" value="NZ_JAHKKG010000008.1"/>
</dbReference>
<feature type="domain" description="ABC transmembrane type-1" evidence="8">
    <location>
        <begin position="85"/>
        <end position="274"/>
    </location>
</feature>
<evidence type="ECO:0000259" key="8">
    <source>
        <dbReference type="PROSITE" id="PS50928"/>
    </source>
</evidence>
<accession>A0ABS5YV42</accession>
<feature type="transmembrane region" description="Helical" evidence="7">
    <location>
        <begin position="20"/>
        <end position="41"/>
    </location>
</feature>
<reference evidence="9 10" key="1">
    <citation type="submission" date="2021-06" db="EMBL/GenBank/DDBJ databases">
        <title>Actinoplanes lichenicola sp. nov., and Actinoplanes ovalisporus sp. nov., isolated from lichen in Thailand.</title>
        <authorList>
            <person name="Saeng-In P."/>
            <person name="Kanchanasin P."/>
            <person name="Yuki M."/>
            <person name="Kudo T."/>
            <person name="Ohkuma M."/>
            <person name="Phongsopitanun W."/>
            <person name="Tanasupawat S."/>
        </authorList>
    </citation>
    <scope>NUCLEOTIDE SEQUENCE [LARGE SCALE GENOMIC DNA]</scope>
    <source>
        <strain evidence="9 10">NBRC 110975</strain>
    </source>
</reference>
<keyword evidence="6 7" id="KW-0472">Membrane</keyword>
<keyword evidence="5 7" id="KW-1133">Transmembrane helix</keyword>
<evidence type="ECO:0000256" key="6">
    <source>
        <dbReference type="ARBA" id="ARBA00023136"/>
    </source>
</evidence>
<keyword evidence="4 7" id="KW-0812">Transmembrane</keyword>
<dbReference type="Gene3D" id="1.10.3720.10">
    <property type="entry name" value="MetI-like"/>
    <property type="match status" value="1"/>
</dbReference>
<evidence type="ECO:0000256" key="4">
    <source>
        <dbReference type="ARBA" id="ARBA00022692"/>
    </source>
</evidence>
<dbReference type="InterPro" id="IPR000515">
    <property type="entry name" value="MetI-like"/>
</dbReference>
<evidence type="ECO:0000313" key="10">
    <source>
        <dbReference type="Proteomes" id="UP001519654"/>
    </source>
</evidence>
<dbReference type="CDD" id="cd06261">
    <property type="entry name" value="TM_PBP2"/>
    <property type="match status" value="1"/>
</dbReference>
<gene>
    <name evidence="9" type="ORF">KOI35_27785</name>
</gene>
<sequence>MTTTPALPVRTRRVKTSTVVLTAVAVIVGAGFVLPAIWILIGSFRPNAEILTTMSPLSWHLVIPSEVTFENYVHLLVDSGFARALLNSFIVCIASVAIGLAMSAMAAYALAVYQFPGRNLIFAVIVISFMVPFEAIAIPLAQQFTDWGLGNTMTGLILPGVANGLAIFNLRQYFLGIPQSYREAAMIDGASEPRILFSLYARLSGPALTNSALLIFLGQWTAFLWPLLIVSDQKLQLAPVALAGTFGEHAADYGQNFAGTIVLTLVPAVSMFVLQRFFGRLSIGSGEK</sequence>
<feature type="transmembrane region" description="Helical" evidence="7">
    <location>
        <begin position="120"/>
        <end position="141"/>
    </location>
</feature>
<dbReference type="PANTHER" id="PTHR43744">
    <property type="entry name" value="ABC TRANSPORTER PERMEASE PROTEIN MG189-RELATED-RELATED"/>
    <property type="match status" value="1"/>
</dbReference>
<dbReference type="InterPro" id="IPR035906">
    <property type="entry name" value="MetI-like_sf"/>
</dbReference>
<keyword evidence="3" id="KW-1003">Cell membrane</keyword>
<feature type="transmembrane region" description="Helical" evidence="7">
    <location>
        <begin position="257"/>
        <end position="278"/>
    </location>
</feature>
<comment type="similarity">
    <text evidence="7">Belongs to the binding-protein-dependent transport system permease family.</text>
</comment>
<comment type="caution">
    <text evidence="9">The sequence shown here is derived from an EMBL/GenBank/DDBJ whole genome shotgun (WGS) entry which is preliminary data.</text>
</comment>
<evidence type="ECO:0000256" key="5">
    <source>
        <dbReference type="ARBA" id="ARBA00022989"/>
    </source>
</evidence>
<evidence type="ECO:0000313" key="9">
    <source>
        <dbReference type="EMBL" id="MBU2667318.1"/>
    </source>
</evidence>
<dbReference type="Pfam" id="PF00528">
    <property type="entry name" value="BPD_transp_1"/>
    <property type="match status" value="1"/>
</dbReference>
<evidence type="ECO:0000256" key="1">
    <source>
        <dbReference type="ARBA" id="ARBA00004651"/>
    </source>
</evidence>
<evidence type="ECO:0000256" key="2">
    <source>
        <dbReference type="ARBA" id="ARBA00022448"/>
    </source>
</evidence>
<evidence type="ECO:0000256" key="7">
    <source>
        <dbReference type="RuleBase" id="RU363032"/>
    </source>
</evidence>
<name>A0ABS5YV42_9ACTN</name>
<dbReference type="EMBL" id="JAHKKG010000008">
    <property type="protein sequence ID" value="MBU2667318.1"/>
    <property type="molecule type" value="Genomic_DNA"/>
</dbReference>
<organism evidence="9 10">
    <name type="scientific">Paractinoplanes bogorensis</name>
    <dbReference type="NCBI Taxonomy" id="1610840"/>
    <lineage>
        <taxon>Bacteria</taxon>
        <taxon>Bacillati</taxon>
        <taxon>Actinomycetota</taxon>
        <taxon>Actinomycetes</taxon>
        <taxon>Micromonosporales</taxon>
        <taxon>Micromonosporaceae</taxon>
        <taxon>Paractinoplanes</taxon>
    </lineage>
</organism>
<protein>
    <submittedName>
        <fullName evidence="9">Carbohydrate ABC transporter permease</fullName>
    </submittedName>
</protein>
<comment type="subcellular location">
    <subcellularLocation>
        <location evidence="1 7">Cell membrane</location>
        <topology evidence="1 7">Multi-pass membrane protein</topology>
    </subcellularLocation>
</comment>
<evidence type="ECO:0000256" key="3">
    <source>
        <dbReference type="ARBA" id="ARBA00022475"/>
    </source>
</evidence>
<feature type="transmembrane region" description="Helical" evidence="7">
    <location>
        <begin position="207"/>
        <end position="229"/>
    </location>
</feature>
<feature type="transmembrane region" description="Helical" evidence="7">
    <location>
        <begin position="85"/>
        <end position="113"/>
    </location>
</feature>